<evidence type="ECO:0000256" key="1">
    <source>
        <dbReference type="ARBA" id="ARBA00001962"/>
    </source>
</evidence>
<dbReference type="Gene3D" id="2.60.120.10">
    <property type="entry name" value="Jelly Rolls"/>
    <property type="match status" value="1"/>
</dbReference>
<dbReference type="NCBIfam" id="TIGR01015">
    <property type="entry name" value="hmgA"/>
    <property type="match status" value="1"/>
</dbReference>
<dbReference type="InterPro" id="IPR014710">
    <property type="entry name" value="RmlC-like_jellyroll"/>
</dbReference>
<evidence type="ECO:0000259" key="8">
    <source>
        <dbReference type="Pfam" id="PF04209"/>
    </source>
</evidence>
<evidence type="ECO:0000256" key="6">
    <source>
        <dbReference type="ARBA" id="ARBA00023004"/>
    </source>
</evidence>
<evidence type="ECO:0000313" key="11">
    <source>
        <dbReference type="Proteomes" id="UP001549320"/>
    </source>
</evidence>
<dbReference type="InterPro" id="IPR005708">
    <property type="entry name" value="Homogentis_dOase"/>
</dbReference>
<dbReference type="PANTHER" id="PTHR11056">
    <property type="entry name" value="HOMOGENTISATE 1,2-DIOXYGENASE"/>
    <property type="match status" value="1"/>
</dbReference>
<organism evidence="10 11">
    <name type="scientific">Ottowia thiooxydans</name>
    <dbReference type="NCBI Taxonomy" id="219182"/>
    <lineage>
        <taxon>Bacteria</taxon>
        <taxon>Pseudomonadati</taxon>
        <taxon>Pseudomonadota</taxon>
        <taxon>Betaproteobacteria</taxon>
        <taxon>Burkholderiales</taxon>
        <taxon>Comamonadaceae</taxon>
        <taxon>Ottowia</taxon>
    </lineage>
</organism>
<dbReference type="GO" id="GO:0004411">
    <property type="term" value="F:homogentisate 1,2-dioxygenase activity"/>
    <property type="evidence" value="ECO:0007669"/>
    <property type="project" value="UniProtKB-EC"/>
</dbReference>
<dbReference type="PANTHER" id="PTHR11056:SF0">
    <property type="entry name" value="HOMOGENTISATE 1,2-DIOXYGENASE"/>
    <property type="match status" value="1"/>
</dbReference>
<name>A0ABV2Q8D3_9BURK</name>
<sequence>MAHQGFVFFREGKYSSLSLRGHIKLDTSPTKFSYLSGFANHFATEALAGVLPQGMNSPQRLPHGLYAEQLSGTAFTSVRSENRRSWLYRRSPSVNASTYDEWTGTAWRTAPLSDGLVIPHQLRWATPETPSRPQNFIEGIFTVGANGSALEHAGVAVHIYQANRSMDGMAFSNADGELLVIPQSGALRVQTEAGWFDLAPVEVLVIPRGMQFRVELVDDTASGYIMENYGAMLRLPELGPIGANGLANQRDFLAPVAAFDKVDVPFELITKLGGRFWQRRQAHSPFDVVAWHGNLAPYKYDLRTFNTFGSVSFDSPDPSISTVLTSPSHLHGTADCDFVVFPPRWQVAENTFRPPFFHRNVMTEFMGLITGTYEGKGNAFMPGGFSLHTQMTPHGPDTSSFHRGADEAQVPSKLDATFAFMIETRLPLSLNPAALQWPTLDKRYVEAWSGLARAALP</sequence>
<evidence type="ECO:0000313" key="10">
    <source>
        <dbReference type="EMBL" id="MET4577301.1"/>
    </source>
</evidence>
<dbReference type="CDD" id="cd07000">
    <property type="entry name" value="cupin_HGO_N"/>
    <property type="match status" value="1"/>
</dbReference>
<comment type="cofactor">
    <cofactor evidence="1">
        <name>Fe cation</name>
        <dbReference type="ChEBI" id="CHEBI:24875"/>
    </cofactor>
</comment>
<gene>
    <name evidence="10" type="ORF">ABIE13_002412</name>
</gene>
<dbReference type="Pfam" id="PF04209">
    <property type="entry name" value="HgmA_C"/>
    <property type="match status" value="1"/>
</dbReference>
<feature type="domain" description="Homogentisate 1,2-dioxygenase N-terminal" evidence="9">
    <location>
        <begin position="34"/>
        <end position="302"/>
    </location>
</feature>
<accession>A0ABV2Q8D3</accession>
<dbReference type="InterPro" id="IPR046451">
    <property type="entry name" value="HgmA_C"/>
</dbReference>
<evidence type="ECO:0000256" key="7">
    <source>
        <dbReference type="NCBIfam" id="TIGR01015"/>
    </source>
</evidence>
<dbReference type="Pfam" id="PF20510">
    <property type="entry name" value="HgmA_N"/>
    <property type="match status" value="1"/>
</dbReference>
<dbReference type="InterPro" id="IPR046452">
    <property type="entry name" value="HgmA_N"/>
</dbReference>
<comment type="caution">
    <text evidence="10">The sequence shown here is derived from an EMBL/GenBank/DDBJ whole genome shotgun (WGS) entry which is preliminary data.</text>
</comment>
<dbReference type="Proteomes" id="UP001549320">
    <property type="component" value="Unassembled WGS sequence"/>
</dbReference>
<keyword evidence="3" id="KW-0479">Metal-binding</keyword>
<keyword evidence="4" id="KW-0223">Dioxygenase</keyword>
<evidence type="ECO:0000259" key="9">
    <source>
        <dbReference type="Pfam" id="PF20510"/>
    </source>
</evidence>
<dbReference type="EMBL" id="JBEPSH010000004">
    <property type="protein sequence ID" value="MET4577301.1"/>
    <property type="molecule type" value="Genomic_DNA"/>
</dbReference>
<dbReference type="SUPFAM" id="SSF51182">
    <property type="entry name" value="RmlC-like cupins"/>
    <property type="match status" value="1"/>
</dbReference>
<keyword evidence="11" id="KW-1185">Reference proteome</keyword>
<protein>
    <recommendedName>
        <fullName evidence="7">Homogentisate 1,2-dioxygenase</fullName>
        <ecNumber evidence="7">1.13.11.5</ecNumber>
    </recommendedName>
</protein>
<evidence type="ECO:0000256" key="4">
    <source>
        <dbReference type="ARBA" id="ARBA00022964"/>
    </source>
</evidence>
<evidence type="ECO:0000256" key="5">
    <source>
        <dbReference type="ARBA" id="ARBA00023002"/>
    </source>
</evidence>
<keyword evidence="6" id="KW-0408">Iron</keyword>
<keyword evidence="5 10" id="KW-0560">Oxidoreductase</keyword>
<proteinExistence type="inferred from homology"/>
<evidence type="ECO:0000256" key="3">
    <source>
        <dbReference type="ARBA" id="ARBA00022723"/>
    </source>
</evidence>
<feature type="domain" description="Homogentisate 1,2-dioxygenase C-terminal" evidence="8">
    <location>
        <begin position="304"/>
        <end position="453"/>
    </location>
</feature>
<reference evidence="10 11" key="1">
    <citation type="submission" date="2024-06" db="EMBL/GenBank/DDBJ databases">
        <title>Sorghum-associated microbial communities from plants grown in Nebraska, USA.</title>
        <authorList>
            <person name="Schachtman D."/>
        </authorList>
    </citation>
    <scope>NUCLEOTIDE SEQUENCE [LARGE SCALE GENOMIC DNA]</scope>
    <source>
        <strain evidence="10 11">2709</strain>
    </source>
</reference>
<dbReference type="InterPro" id="IPR011051">
    <property type="entry name" value="RmlC_Cupin_sf"/>
</dbReference>
<comment type="similarity">
    <text evidence="2">Belongs to the homogentisate dioxygenase family.</text>
</comment>
<dbReference type="EC" id="1.13.11.5" evidence="7"/>
<evidence type="ECO:0000256" key="2">
    <source>
        <dbReference type="ARBA" id="ARBA00007757"/>
    </source>
</evidence>